<feature type="domain" description="Plasmid segregation protein ParM C-terminal" evidence="3">
    <location>
        <begin position="161"/>
        <end position="304"/>
    </location>
</feature>
<dbReference type="InterPro" id="IPR043129">
    <property type="entry name" value="ATPase_NBD"/>
</dbReference>
<dbReference type="Pfam" id="PF06406">
    <property type="entry name" value="StbA_N"/>
    <property type="match status" value="1"/>
</dbReference>
<dbReference type="InterPro" id="IPR048345">
    <property type="entry name" value="ParM_C"/>
</dbReference>
<gene>
    <name evidence="4" type="primary">parM</name>
    <name evidence="4" type="ORF">NCTC9128_04315</name>
</gene>
<evidence type="ECO:0000259" key="3">
    <source>
        <dbReference type="Pfam" id="PF21523"/>
    </source>
</evidence>
<dbReference type="AlphaFoldDB" id="A0A2X3CSU1"/>
<evidence type="ECO:0000259" key="2">
    <source>
        <dbReference type="Pfam" id="PF06406"/>
    </source>
</evidence>
<accession>A0A2X3CSU1</accession>
<evidence type="ECO:0000256" key="1">
    <source>
        <dbReference type="SAM" id="MobiDB-lite"/>
    </source>
</evidence>
<sequence length="349" mass="38731">MRIFIDDGSTNIKMLWEQDGETFTHISPNSFKRGWSATFGSGKPFNYTVDDEKYSFDLITPDALPTNNIDWQYSPLNSIAVHHALLTSGLEPQDVEIVVTLPLTEFYDEDAQYRLDNIERKKKSLLRDVKLNKGVVFNITKVTVRPESIPAGISLCDELKPSHSVLIIDLGGTTLDISMVAGQMTSVSRIYGDPKLGVSLVTDAVKLALARANTDTSSYNVDQIIINRHDEEYLTDNINDPDAVSEVKKVINNSIETSDTRVLTAIDSFKGYSHAIVIGGGAPLVADAIRERMGLREDRFVVAERAAVCPGAWSENYWLRSVYDSGSQKSADLPAPGYQRQRALRGRKN</sequence>
<dbReference type="Gene3D" id="3.30.420.40">
    <property type="match status" value="2"/>
</dbReference>
<feature type="region of interest" description="Disordered" evidence="1">
    <location>
        <begin position="327"/>
        <end position="349"/>
    </location>
</feature>
<organism evidence="4 5">
    <name type="scientific">Klebsiella pneumoniae</name>
    <dbReference type="NCBI Taxonomy" id="573"/>
    <lineage>
        <taxon>Bacteria</taxon>
        <taxon>Pseudomonadati</taxon>
        <taxon>Pseudomonadota</taxon>
        <taxon>Gammaproteobacteria</taxon>
        <taxon>Enterobacterales</taxon>
        <taxon>Enterobacteriaceae</taxon>
        <taxon>Klebsiella/Raoultella group</taxon>
        <taxon>Klebsiella</taxon>
        <taxon>Klebsiella pneumoniae complex</taxon>
    </lineage>
</organism>
<protein>
    <submittedName>
        <fullName evidence="4">Stability/partitioning protein</fullName>
    </submittedName>
</protein>
<evidence type="ECO:0000313" key="4">
    <source>
        <dbReference type="EMBL" id="SQC16767.1"/>
    </source>
</evidence>
<evidence type="ECO:0000313" key="5">
    <source>
        <dbReference type="Proteomes" id="UP000251088"/>
    </source>
</evidence>
<proteinExistence type="predicted"/>
<dbReference type="CDD" id="cd24022">
    <property type="entry name" value="ASKHA_NBD_ParM_R1-like"/>
    <property type="match status" value="1"/>
</dbReference>
<name>A0A2X3CSU1_KLEPN</name>
<dbReference type="EMBL" id="UAWN01000012">
    <property type="protein sequence ID" value="SQC16767.1"/>
    <property type="molecule type" value="Genomic_DNA"/>
</dbReference>
<reference evidence="4 5" key="1">
    <citation type="submission" date="2018-06" db="EMBL/GenBank/DDBJ databases">
        <authorList>
            <consortium name="Pathogen Informatics"/>
            <person name="Doyle S."/>
        </authorList>
    </citation>
    <scope>NUCLEOTIDE SEQUENCE [LARGE SCALE GENOMIC DNA]</scope>
    <source>
        <strain evidence="4 5">NCTC9128</strain>
    </source>
</reference>
<dbReference type="Proteomes" id="UP000251088">
    <property type="component" value="Unassembled WGS sequence"/>
</dbReference>
<dbReference type="SUPFAM" id="SSF53067">
    <property type="entry name" value="Actin-like ATPase domain"/>
    <property type="match status" value="2"/>
</dbReference>
<dbReference type="Pfam" id="PF21523">
    <property type="entry name" value="ParM_N"/>
    <property type="match status" value="1"/>
</dbReference>
<dbReference type="InterPro" id="IPR009440">
    <property type="entry name" value="ParM/StbA_N"/>
</dbReference>
<dbReference type="InterPro" id="IPR056367">
    <property type="entry name" value="ASKHA_NBD_ParM_R1-like"/>
</dbReference>
<feature type="domain" description="Plasmid segregation protein ParM/StbA N-terminal" evidence="2">
    <location>
        <begin position="1"/>
        <end position="154"/>
    </location>
</feature>